<protein>
    <recommendedName>
        <fullName evidence="3">Carboxypeptidase regulatory-like domain-containing protein</fullName>
    </recommendedName>
</protein>
<sequence length="144" mass="14909">MLLRSVPALLAGLLMIGLVGCTPSVPVQPVTGVVTLGGKPVPEKTRVNFHPVDATGEPASGLVGPTGQYTLYTGSEGHEGALVGKYKVYVTPDSEATDYMEGGNPSGAPGMSYGPFPADWCQPAKTPKEVEVVSGENQIDIEIP</sequence>
<dbReference type="EMBL" id="CP042914">
    <property type="protein sequence ID" value="QEG43584.1"/>
    <property type="molecule type" value="Genomic_DNA"/>
</dbReference>
<dbReference type="AlphaFoldDB" id="A0A5B9QX07"/>
<evidence type="ECO:0008006" key="3">
    <source>
        <dbReference type="Google" id="ProtNLM"/>
    </source>
</evidence>
<evidence type="ECO:0000313" key="1">
    <source>
        <dbReference type="EMBL" id="QEG43584.1"/>
    </source>
</evidence>
<proteinExistence type="predicted"/>
<dbReference type="OrthoDB" id="281179at2"/>
<keyword evidence="2" id="KW-1185">Reference proteome</keyword>
<dbReference type="Proteomes" id="UP000325286">
    <property type="component" value="Chromosome"/>
</dbReference>
<dbReference type="RefSeq" id="WP_148080613.1">
    <property type="nucleotide sequence ID" value="NZ_CP042914.1"/>
</dbReference>
<reference evidence="1 2" key="1">
    <citation type="submission" date="2019-08" db="EMBL/GenBank/DDBJ databases">
        <title>Deep-cultivation of Planctomycetes and their phenomic and genomic characterization uncovers novel biology.</title>
        <authorList>
            <person name="Wiegand S."/>
            <person name="Jogler M."/>
            <person name="Boedeker C."/>
            <person name="Pinto D."/>
            <person name="Vollmers J."/>
            <person name="Rivas-Marin E."/>
            <person name="Kohn T."/>
            <person name="Peeters S.H."/>
            <person name="Heuer A."/>
            <person name="Rast P."/>
            <person name="Oberbeckmann S."/>
            <person name="Bunk B."/>
            <person name="Jeske O."/>
            <person name="Meyerdierks A."/>
            <person name="Storesund J.E."/>
            <person name="Kallscheuer N."/>
            <person name="Luecker S."/>
            <person name="Lage O.M."/>
            <person name="Pohl T."/>
            <person name="Merkel B.J."/>
            <person name="Hornburger P."/>
            <person name="Mueller R.-W."/>
            <person name="Bruemmer F."/>
            <person name="Labrenz M."/>
            <person name="Spormann A.M."/>
            <person name="Op den Camp H."/>
            <person name="Overmann J."/>
            <person name="Amann R."/>
            <person name="Jetten M.S.M."/>
            <person name="Mascher T."/>
            <person name="Medema M.H."/>
            <person name="Devos D.P."/>
            <person name="Kaster A.-K."/>
            <person name="Ovreas L."/>
            <person name="Rohde M."/>
            <person name="Galperin M.Y."/>
            <person name="Jogler C."/>
        </authorList>
    </citation>
    <scope>NUCLEOTIDE SEQUENCE [LARGE SCALE GENOMIC DNA]</scope>
    <source>
        <strain evidence="1 2">UC8</strain>
    </source>
</reference>
<dbReference type="PROSITE" id="PS51257">
    <property type="entry name" value="PROKAR_LIPOPROTEIN"/>
    <property type="match status" value="1"/>
</dbReference>
<accession>A0A5B9QX07</accession>
<dbReference type="KEGG" id="rul:UC8_56350"/>
<gene>
    <name evidence="1" type="ORF">UC8_56350</name>
</gene>
<organism evidence="1 2">
    <name type="scientific">Roseimaritima ulvae</name>
    <dbReference type="NCBI Taxonomy" id="980254"/>
    <lineage>
        <taxon>Bacteria</taxon>
        <taxon>Pseudomonadati</taxon>
        <taxon>Planctomycetota</taxon>
        <taxon>Planctomycetia</taxon>
        <taxon>Pirellulales</taxon>
        <taxon>Pirellulaceae</taxon>
        <taxon>Roseimaritima</taxon>
    </lineage>
</organism>
<name>A0A5B9QX07_9BACT</name>
<evidence type="ECO:0000313" key="2">
    <source>
        <dbReference type="Proteomes" id="UP000325286"/>
    </source>
</evidence>